<keyword evidence="2" id="KW-1185">Reference proteome</keyword>
<dbReference type="AlphaFoldDB" id="A0A9X4PAA7"/>
<sequence>MHKDQLAQFSYNSREFFQPREFLFMAKVNAATAIQQKIAELNQQITHFEQCIHLTKLNIDTLRNALVVLEFDPISLLMQKQKDKMKSKAAKNNKIATTKSPYYPSQFIAKVFKDFPNEWLSAKDITYKAIKIAKYTLTETDIQTMTRGISQRLRRLHNRGIVERKTMLIEKTKRSVIQWRLKSIGQIEELSNYDDLL</sequence>
<evidence type="ECO:0000313" key="2">
    <source>
        <dbReference type="Proteomes" id="UP001155500"/>
    </source>
</evidence>
<dbReference type="Proteomes" id="UP001155500">
    <property type="component" value="Unassembled WGS sequence"/>
</dbReference>
<proteinExistence type="predicted"/>
<accession>A0A9X4PAA7</accession>
<evidence type="ECO:0000313" key="1">
    <source>
        <dbReference type="EMBL" id="MDG6895398.1"/>
    </source>
</evidence>
<comment type="caution">
    <text evidence="1">The sequence shown here is derived from an EMBL/GenBank/DDBJ whole genome shotgun (WGS) entry which is preliminary data.</text>
</comment>
<organism evidence="1 2">
    <name type="scientific">Volucribacter amazonae</name>
    <dbReference type="NCBI Taxonomy" id="256731"/>
    <lineage>
        <taxon>Bacteria</taxon>
        <taxon>Pseudomonadati</taxon>
        <taxon>Pseudomonadota</taxon>
        <taxon>Gammaproteobacteria</taxon>
        <taxon>Pasteurellales</taxon>
        <taxon>Pasteurellaceae</taxon>
        <taxon>Volucribacter</taxon>
    </lineage>
</organism>
<name>A0A9X4PAA7_9PAST</name>
<reference evidence="1" key="1">
    <citation type="submission" date="2016-03" db="EMBL/GenBank/DDBJ databases">
        <title>Co-evolution between Pasteurellaceae and their hosts.</title>
        <authorList>
            <person name="Hansen M.J."/>
            <person name="Bojesen A.M."/>
            <person name="Planet P."/>
        </authorList>
    </citation>
    <scope>NUCLEOTIDE SEQUENCE</scope>
    <source>
        <strain evidence="1">146/S8/89</strain>
    </source>
</reference>
<dbReference type="EMBL" id="LWID01000001">
    <property type="protein sequence ID" value="MDG6895398.1"/>
    <property type="molecule type" value="Genomic_DNA"/>
</dbReference>
<protein>
    <submittedName>
        <fullName evidence="1">Uncharacterized protein</fullName>
    </submittedName>
</protein>
<gene>
    <name evidence="1" type="ORF">A6A20_07155</name>
</gene>